<reference evidence="9 10" key="1">
    <citation type="submission" date="2019-02" db="EMBL/GenBank/DDBJ databases">
        <title>Deep-cultivation of Planctomycetes and their phenomic and genomic characterization uncovers novel biology.</title>
        <authorList>
            <person name="Wiegand S."/>
            <person name="Jogler M."/>
            <person name="Boedeker C."/>
            <person name="Pinto D."/>
            <person name="Vollmers J."/>
            <person name="Rivas-Marin E."/>
            <person name="Kohn T."/>
            <person name="Peeters S.H."/>
            <person name="Heuer A."/>
            <person name="Rast P."/>
            <person name="Oberbeckmann S."/>
            <person name="Bunk B."/>
            <person name="Jeske O."/>
            <person name="Meyerdierks A."/>
            <person name="Storesund J.E."/>
            <person name="Kallscheuer N."/>
            <person name="Luecker S."/>
            <person name="Lage O.M."/>
            <person name="Pohl T."/>
            <person name="Merkel B.J."/>
            <person name="Hornburger P."/>
            <person name="Mueller R.-W."/>
            <person name="Bruemmer F."/>
            <person name="Labrenz M."/>
            <person name="Spormann A.M."/>
            <person name="Op Den Camp H."/>
            <person name="Overmann J."/>
            <person name="Amann R."/>
            <person name="Jetten M.S.M."/>
            <person name="Mascher T."/>
            <person name="Medema M.H."/>
            <person name="Devos D.P."/>
            <person name="Kaster A.-K."/>
            <person name="Ovreas L."/>
            <person name="Rohde M."/>
            <person name="Galperin M.Y."/>
            <person name="Jogler C."/>
        </authorList>
    </citation>
    <scope>NUCLEOTIDE SEQUENCE [LARGE SCALE GENOMIC DNA]</scope>
    <source>
        <strain evidence="9 10">Pla52n</strain>
    </source>
</reference>
<dbReference type="SUPFAM" id="SSF54523">
    <property type="entry name" value="Pili subunits"/>
    <property type="match status" value="1"/>
</dbReference>
<dbReference type="OrthoDB" id="9795612at2"/>
<name>A0A5C6B6J5_9BACT</name>
<evidence type="ECO:0000256" key="4">
    <source>
        <dbReference type="ARBA" id="ARBA00022989"/>
    </source>
</evidence>
<keyword evidence="5 7" id="KW-0472">Membrane</keyword>
<evidence type="ECO:0000256" key="3">
    <source>
        <dbReference type="ARBA" id="ARBA00022692"/>
    </source>
</evidence>
<dbReference type="PANTHER" id="PTHR30093:SF44">
    <property type="entry name" value="TYPE II SECRETION SYSTEM CORE PROTEIN G"/>
    <property type="match status" value="1"/>
</dbReference>
<sequence length="162" mass="17901">MKHSLPNSECHAPEDRCQQRRRHRGHSSTRSRSCRRGGFTLLELLLVLAILVVLGGIVVVNVVGTGEAAKADATQSQLKMVQSFITQYKLRMNTLPETLEELKDGPSDASLKAKWVKPIIERVPTDAWGKEIIYSVNGNTYELRSGGIDGQMNNDDDIVVTG</sequence>
<feature type="domain" description="Type II secretion system protein GspG C-terminal" evidence="8">
    <location>
        <begin position="61"/>
        <end position="157"/>
    </location>
</feature>
<evidence type="ECO:0000256" key="1">
    <source>
        <dbReference type="ARBA" id="ARBA00004167"/>
    </source>
</evidence>
<dbReference type="NCBIfam" id="TIGR02532">
    <property type="entry name" value="IV_pilin_GFxxxE"/>
    <property type="match status" value="1"/>
</dbReference>
<dbReference type="GO" id="GO:0015627">
    <property type="term" value="C:type II protein secretion system complex"/>
    <property type="evidence" value="ECO:0007669"/>
    <property type="project" value="InterPro"/>
</dbReference>
<evidence type="ECO:0000256" key="7">
    <source>
        <dbReference type="SAM" id="Phobius"/>
    </source>
</evidence>
<dbReference type="RefSeq" id="WP_146517870.1">
    <property type="nucleotide sequence ID" value="NZ_CP151726.1"/>
</dbReference>
<dbReference type="InterPro" id="IPR013545">
    <property type="entry name" value="T2SS_protein-GspG_C"/>
</dbReference>
<feature type="region of interest" description="Disordered" evidence="6">
    <location>
        <begin position="1"/>
        <end position="33"/>
    </location>
</feature>
<dbReference type="GO" id="GO:0016020">
    <property type="term" value="C:membrane"/>
    <property type="evidence" value="ECO:0007669"/>
    <property type="project" value="UniProtKB-SubCell"/>
</dbReference>
<evidence type="ECO:0000259" key="8">
    <source>
        <dbReference type="Pfam" id="PF08334"/>
    </source>
</evidence>
<dbReference type="GO" id="GO:0015628">
    <property type="term" value="P:protein secretion by the type II secretion system"/>
    <property type="evidence" value="ECO:0007669"/>
    <property type="project" value="InterPro"/>
</dbReference>
<dbReference type="Gene3D" id="3.30.700.10">
    <property type="entry name" value="Glycoprotein, Type 4 Pilin"/>
    <property type="match status" value="1"/>
</dbReference>
<dbReference type="PRINTS" id="PR00813">
    <property type="entry name" value="BCTERIALGSPG"/>
</dbReference>
<dbReference type="InterPro" id="IPR000983">
    <property type="entry name" value="Bac_GSPG_pilin"/>
</dbReference>
<dbReference type="Proteomes" id="UP000320176">
    <property type="component" value="Unassembled WGS sequence"/>
</dbReference>
<protein>
    <submittedName>
        <fullName evidence="9">Putative type II secretion system protein G</fullName>
    </submittedName>
</protein>
<keyword evidence="2" id="KW-0488">Methylation</keyword>
<feature type="transmembrane region" description="Helical" evidence="7">
    <location>
        <begin position="39"/>
        <end position="60"/>
    </location>
</feature>
<evidence type="ECO:0000313" key="9">
    <source>
        <dbReference type="EMBL" id="TWU07683.1"/>
    </source>
</evidence>
<dbReference type="EMBL" id="SJPN01000001">
    <property type="protein sequence ID" value="TWU07683.1"/>
    <property type="molecule type" value="Genomic_DNA"/>
</dbReference>
<keyword evidence="3 7" id="KW-0812">Transmembrane</keyword>
<evidence type="ECO:0000256" key="5">
    <source>
        <dbReference type="ARBA" id="ARBA00023136"/>
    </source>
</evidence>
<comment type="subcellular location">
    <subcellularLocation>
        <location evidence="1">Membrane</location>
        <topology evidence="1">Single-pass membrane protein</topology>
    </subcellularLocation>
</comment>
<dbReference type="PROSITE" id="PS00409">
    <property type="entry name" value="PROKAR_NTER_METHYL"/>
    <property type="match status" value="1"/>
</dbReference>
<dbReference type="InterPro" id="IPR045584">
    <property type="entry name" value="Pilin-like"/>
</dbReference>
<feature type="compositionally biased region" description="Basic residues" evidence="6">
    <location>
        <begin position="19"/>
        <end position="33"/>
    </location>
</feature>
<comment type="caution">
    <text evidence="9">The sequence shown here is derived from an EMBL/GenBank/DDBJ whole genome shotgun (WGS) entry which is preliminary data.</text>
</comment>
<proteinExistence type="predicted"/>
<dbReference type="AlphaFoldDB" id="A0A5C6B6J5"/>
<keyword evidence="4 7" id="KW-1133">Transmembrane helix</keyword>
<evidence type="ECO:0000256" key="6">
    <source>
        <dbReference type="SAM" id="MobiDB-lite"/>
    </source>
</evidence>
<dbReference type="PANTHER" id="PTHR30093">
    <property type="entry name" value="GENERAL SECRETION PATHWAY PROTEIN G"/>
    <property type="match status" value="1"/>
</dbReference>
<evidence type="ECO:0000313" key="10">
    <source>
        <dbReference type="Proteomes" id="UP000320176"/>
    </source>
</evidence>
<dbReference type="InterPro" id="IPR012902">
    <property type="entry name" value="N_methyl_site"/>
</dbReference>
<accession>A0A5C6B6J5</accession>
<dbReference type="Pfam" id="PF08334">
    <property type="entry name" value="T2SSG"/>
    <property type="match status" value="1"/>
</dbReference>
<gene>
    <name evidence="9" type="primary">gspG</name>
    <name evidence="9" type="ORF">Pla52n_02560</name>
</gene>
<keyword evidence="10" id="KW-1185">Reference proteome</keyword>
<organism evidence="9 10">
    <name type="scientific">Stieleria varia</name>
    <dbReference type="NCBI Taxonomy" id="2528005"/>
    <lineage>
        <taxon>Bacteria</taxon>
        <taxon>Pseudomonadati</taxon>
        <taxon>Planctomycetota</taxon>
        <taxon>Planctomycetia</taxon>
        <taxon>Pirellulales</taxon>
        <taxon>Pirellulaceae</taxon>
        <taxon>Stieleria</taxon>
    </lineage>
</organism>
<evidence type="ECO:0000256" key="2">
    <source>
        <dbReference type="ARBA" id="ARBA00022481"/>
    </source>
</evidence>
<dbReference type="Pfam" id="PF07963">
    <property type="entry name" value="N_methyl"/>
    <property type="match status" value="1"/>
</dbReference>